<dbReference type="EMBL" id="MPUH01001317">
    <property type="protein sequence ID" value="OMJ68528.1"/>
    <property type="molecule type" value="Genomic_DNA"/>
</dbReference>
<comment type="caution">
    <text evidence="1">The sequence shown here is derived from an EMBL/GenBank/DDBJ whole genome shotgun (WGS) entry which is preliminary data.</text>
</comment>
<proteinExistence type="predicted"/>
<dbReference type="Proteomes" id="UP000187209">
    <property type="component" value="Unassembled WGS sequence"/>
</dbReference>
<reference evidence="1 2" key="1">
    <citation type="submission" date="2016-11" db="EMBL/GenBank/DDBJ databases">
        <title>The macronuclear genome of Stentor coeruleus: a giant cell with tiny introns.</title>
        <authorList>
            <person name="Slabodnick M."/>
            <person name="Ruby J.G."/>
            <person name="Reiff S.B."/>
            <person name="Swart E.C."/>
            <person name="Gosai S."/>
            <person name="Prabakaran S."/>
            <person name="Witkowska E."/>
            <person name="Larue G.E."/>
            <person name="Fisher S."/>
            <person name="Freeman R.M."/>
            <person name="Gunawardena J."/>
            <person name="Chu W."/>
            <person name="Stover N.A."/>
            <person name="Gregory B.D."/>
            <person name="Nowacki M."/>
            <person name="Derisi J."/>
            <person name="Roy S.W."/>
            <person name="Marshall W.F."/>
            <person name="Sood P."/>
        </authorList>
    </citation>
    <scope>NUCLEOTIDE SEQUENCE [LARGE SCALE GENOMIC DNA]</scope>
    <source>
        <strain evidence="1">WM001</strain>
    </source>
</reference>
<evidence type="ECO:0000313" key="1">
    <source>
        <dbReference type="EMBL" id="OMJ68528.1"/>
    </source>
</evidence>
<organism evidence="1 2">
    <name type="scientific">Stentor coeruleus</name>
    <dbReference type="NCBI Taxonomy" id="5963"/>
    <lineage>
        <taxon>Eukaryota</taxon>
        <taxon>Sar</taxon>
        <taxon>Alveolata</taxon>
        <taxon>Ciliophora</taxon>
        <taxon>Postciliodesmatophora</taxon>
        <taxon>Heterotrichea</taxon>
        <taxon>Heterotrichida</taxon>
        <taxon>Stentoridae</taxon>
        <taxon>Stentor</taxon>
    </lineage>
</organism>
<protein>
    <submittedName>
        <fullName evidence="1">Uncharacterized protein</fullName>
    </submittedName>
</protein>
<dbReference type="AlphaFoldDB" id="A0A1R2AVI5"/>
<gene>
    <name evidence="1" type="ORF">SteCoe_33993</name>
</gene>
<keyword evidence="2" id="KW-1185">Reference proteome</keyword>
<name>A0A1R2AVI5_9CILI</name>
<accession>A0A1R2AVI5</accession>
<sequence>MSNYIFHRILSSLYMWKLDVENCQITEKMRLQLRALNSRLIDRILEIERGNTDKLQKEMKIYYKEILKIIPNYSIEFNAIHSYLLEEFNNLNSEILTEQSKGAYSILESIQSAFSFDRVIPRVFLPDLKLENEQLKFMTKIFETKDFTLNYISKLYISIFNEFISGFNNNTEQHIKDVVSKVVNSFNRFLETYQASLREKLEKFLEEKTINLSFIKVYLKAIMISESENSPEERFATIYENIYIEEPFELKQIISLSEKKLLITILVNSLKLECIIFEDYEVHRLEKKFNSNDTYIAQGSVPESLVMFINSERECIEAQLTERKIKRIAKICNYPSKVQRVDAACYIKNEKRILFLYPPGALEQISFNNGSQKDFSNIVPKIYKNLYISDCGKYYLLVCEDECYLFNQRMRIVEIQKLSPLHFFMKSGKAYILCQDNENLYFKYFQVVEDAKGSSSIIDLNANVITHNYRKTLELGKSILKEFLTSNNFEEAKAKSIENPKNNNS</sequence>
<evidence type="ECO:0000313" key="2">
    <source>
        <dbReference type="Proteomes" id="UP000187209"/>
    </source>
</evidence>